<evidence type="ECO:0000256" key="5">
    <source>
        <dbReference type="ARBA" id="ARBA00022603"/>
    </source>
</evidence>
<dbReference type="InterPro" id="IPR011671">
    <property type="entry name" value="tRNA_uracil_MeTrfase"/>
</dbReference>
<evidence type="ECO:0000256" key="8">
    <source>
        <dbReference type="ARBA" id="ARBA00022694"/>
    </source>
</evidence>
<proteinExistence type="evidence at transcript level"/>
<dbReference type="PANTHER" id="PTHR21210:SF0">
    <property type="entry name" value="TRNA (URACIL-O(2)-)-METHYLTRANSFERASE-RELATED"/>
    <property type="match status" value="1"/>
</dbReference>
<comment type="catalytic activity">
    <reaction evidence="9 10">
        <text>uridine(44) in tRNA(Ser) + S-adenosyl-L-methionine = 2'-O-methyluridine(44) in tRNA(Ser) + S-adenosyl-L-homocysteine + H(+)</text>
        <dbReference type="Rhea" id="RHEA:43100"/>
        <dbReference type="Rhea" id="RHEA-COMP:10339"/>
        <dbReference type="Rhea" id="RHEA-COMP:10340"/>
        <dbReference type="ChEBI" id="CHEBI:15378"/>
        <dbReference type="ChEBI" id="CHEBI:57856"/>
        <dbReference type="ChEBI" id="CHEBI:59789"/>
        <dbReference type="ChEBI" id="CHEBI:65315"/>
        <dbReference type="ChEBI" id="CHEBI:74478"/>
        <dbReference type="EC" id="2.1.1.211"/>
    </reaction>
</comment>
<dbReference type="EC" id="2.1.1.211" evidence="10"/>
<comment type="similarity">
    <text evidence="3 10">Belongs to the TRM44 family.</text>
</comment>
<evidence type="ECO:0000256" key="10">
    <source>
        <dbReference type="RuleBase" id="RU368004"/>
    </source>
</evidence>
<accession>C1BPP8</accession>
<dbReference type="PANTHER" id="PTHR21210">
    <property type="entry name" value="TRNA (URACIL-O(2)-)-METHYLTRANSFERASE-RELATED"/>
    <property type="match status" value="1"/>
</dbReference>
<keyword evidence="5 10" id="KW-0489">Methyltransferase</keyword>
<organism evidence="11">
    <name type="scientific">Caligus rogercresseyi</name>
    <name type="common">Sea louse</name>
    <dbReference type="NCBI Taxonomy" id="217165"/>
    <lineage>
        <taxon>Eukaryota</taxon>
        <taxon>Metazoa</taxon>
        <taxon>Ecdysozoa</taxon>
        <taxon>Arthropoda</taxon>
        <taxon>Crustacea</taxon>
        <taxon>Multicrustacea</taxon>
        <taxon>Hexanauplia</taxon>
        <taxon>Copepoda</taxon>
        <taxon>Siphonostomatoida</taxon>
        <taxon>Caligidae</taxon>
        <taxon>Caligus</taxon>
    </lineage>
</organism>
<dbReference type="GO" id="GO:0005737">
    <property type="term" value="C:cytoplasm"/>
    <property type="evidence" value="ECO:0007669"/>
    <property type="project" value="UniProtKB-SubCell"/>
</dbReference>
<dbReference type="SUPFAM" id="SSF53335">
    <property type="entry name" value="S-adenosyl-L-methionine-dependent methyltransferases"/>
    <property type="match status" value="1"/>
</dbReference>
<name>C1BPP8_CALRO</name>
<dbReference type="Pfam" id="PF07757">
    <property type="entry name" value="AdoMet_MTase"/>
    <property type="match status" value="1"/>
</dbReference>
<dbReference type="GO" id="GO:0141101">
    <property type="term" value="F:tRNA(Ser) (uridine(44)-2'-O-)-methyltransferase activity"/>
    <property type="evidence" value="ECO:0007669"/>
    <property type="project" value="UniProtKB-EC"/>
</dbReference>
<evidence type="ECO:0000256" key="6">
    <source>
        <dbReference type="ARBA" id="ARBA00022679"/>
    </source>
</evidence>
<comment type="function">
    <text evidence="10">Adenosyl-L-methionine (AdoMet)-dependent tRNA (uracil-O(2)-)-methyltransferase.</text>
</comment>
<dbReference type="GO" id="GO:0030488">
    <property type="term" value="P:tRNA methylation"/>
    <property type="evidence" value="ECO:0007669"/>
    <property type="project" value="UniProtKB-UniRule"/>
</dbReference>
<sequence length="417" mass="48341">MERDSMSFNKGLLHFLKTLEIVLKQPQSFDKRLKGSEVDGALVDFSNSFKLSQKLIFKNSDITQEEFSWDVSKQIAGFGGGELTIELQEDSSTVIAEFTEDKRPLRNKLFELCGTENLQSPTVSLRLISLENYEKKYRELKGKYYEAIKSAWCERTDPEKFIPEDLGIASYLLCLWEDERRESGNNKVQSFVDLGCGNGLLVYLLNKEGHPGTGLDVRKRKIWDVFIDTDLQEHTIIPSIETRYSEYDWLIGNHSDELTPWIPVMSALSSETSRFFLLPCCPFEFFSKFNRRDPSLGMYSDYLNYVEEICRWTGFMVERDRLKIPSTKRVCFVGKTRSPSWAQGMNDVKQRLKSEKFQPRDKIEKVRNCTQVDPKVLREIVDIIVGLLLKNPSRSREWNPGIIFPLESWLKISLLIS</sequence>
<dbReference type="InterPro" id="IPR029063">
    <property type="entry name" value="SAM-dependent_MTases_sf"/>
</dbReference>
<keyword evidence="7 10" id="KW-0949">S-adenosyl-L-methionine</keyword>
<gene>
    <name evidence="11" type="primary">U383</name>
</gene>
<evidence type="ECO:0000313" key="11">
    <source>
        <dbReference type="EMBL" id="ACO11001.1"/>
    </source>
</evidence>
<dbReference type="EMBL" id="BT076577">
    <property type="protein sequence ID" value="ACO11001.1"/>
    <property type="molecule type" value="mRNA"/>
</dbReference>
<keyword evidence="8 10" id="KW-0819">tRNA processing</keyword>
<evidence type="ECO:0000256" key="4">
    <source>
        <dbReference type="ARBA" id="ARBA00022490"/>
    </source>
</evidence>
<evidence type="ECO:0000256" key="7">
    <source>
        <dbReference type="ARBA" id="ARBA00022691"/>
    </source>
</evidence>
<comment type="function">
    <text evidence="1">Probable adenosyl-L-methionine (AdoMet)-dependent tRNA (uracil-O(2)-)-methyltransferase.</text>
</comment>
<keyword evidence="6 10" id="KW-0808">Transferase</keyword>
<evidence type="ECO:0000256" key="2">
    <source>
        <dbReference type="ARBA" id="ARBA00004496"/>
    </source>
</evidence>
<evidence type="ECO:0000256" key="1">
    <source>
        <dbReference type="ARBA" id="ARBA00002778"/>
    </source>
</evidence>
<keyword evidence="4 10" id="KW-0963">Cytoplasm</keyword>
<protein>
    <recommendedName>
        <fullName evidence="10">tRNA (uracil-O(2)-)-methyltransferase</fullName>
        <ecNumber evidence="10">2.1.1.211</ecNumber>
    </recommendedName>
</protein>
<evidence type="ECO:0000256" key="9">
    <source>
        <dbReference type="ARBA" id="ARBA00047957"/>
    </source>
</evidence>
<evidence type="ECO:0000256" key="3">
    <source>
        <dbReference type="ARBA" id="ARBA00009056"/>
    </source>
</evidence>
<dbReference type="AlphaFoldDB" id="C1BPP8"/>
<comment type="subcellular location">
    <subcellularLocation>
        <location evidence="2 10">Cytoplasm</location>
    </subcellularLocation>
</comment>
<reference evidence="11" key="1">
    <citation type="submission" date="2009-03" db="EMBL/GenBank/DDBJ databases">
        <title>Caligus rogercresseyi ESTs and full-length cDNAs.</title>
        <authorList>
            <person name="Yasuike M."/>
            <person name="von Schalburg K."/>
            <person name="Cooper G."/>
            <person name="Leong J."/>
            <person name="Jones S.R.M."/>
            <person name="Koop B.F."/>
        </authorList>
    </citation>
    <scope>NUCLEOTIDE SEQUENCE</scope>
    <source>
        <tissue evidence="11">Whole tissue</tissue>
    </source>
</reference>